<dbReference type="Gene3D" id="1.10.10.1400">
    <property type="entry name" value="Terminase, small subunit, N-terminal DNA-binding domain, HTH motif"/>
    <property type="match status" value="1"/>
</dbReference>
<sequence length="191" mass="20881">MALNDKQRRFVAEYLIDLNATQAAIRAGYSERTAGSQGFDLLKKPEIQAWVTEEMKAREQRTEITQDRVLAELAKIGFADIRRAVKWGDGIAVTDPESGAVEISNGVALIGSKEIDDATAASISEVSQTAQGIKIKMHDKRAALVDIGRHLGMFTDKVEHTGKDGGPIETADVTTDYKALRAQIDAKRQPE</sequence>
<comment type="caution">
    <text evidence="3">The sequence shown here is derived from an EMBL/GenBank/DDBJ whole genome shotgun (WGS) entry which is preliminary data.</text>
</comment>
<dbReference type="InterPro" id="IPR038713">
    <property type="entry name" value="Terminase_Gp1_N_sf"/>
</dbReference>
<dbReference type="PANTHER" id="PTHR41328">
    <property type="entry name" value="TERMINASE SMALL SUBUNIT-RELATED"/>
    <property type="match status" value="1"/>
</dbReference>
<name>A0ABX1PQD3_9RHOO</name>
<accession>A0ABX1PQD3</accession>
<keyword evidence="2" id="KW-0231">Viral genome packaging</keyword>
<keyword evidence="1" id="KW-1188">Viral release from host cell</keyword>
<proteinExistence type="predicted"/>
<dbReference type="RefSeq" id="WP_169119934.1">
    <property type="nucleotide sequence ID" value="NZ_WTVG02000039.1"/>
</dbReference>
<reference evidence="3" key="1">
    <citation type="submission" date="2019-12" db="EMBL/GenBank/DDBJ databases">
        <title>Comparative genomics gives insights into the taxonomy of the Azoarcus-Aromatoleum group and reveals separate origins of nif in the plant-associated Azoarcus and non-plant-associated Aromatoleum sub-groups.</title>
        <authorList>
            <person name="Lafos M."/>
            <person name="Maluk M."/>
            <person name="Batista M."/>
            <person name="Junghare M."/>
            <person name="Carmona M."/>
            <person name="Faoro H."/>
            <person name="Cruz L.M."/>
            <person name="Battistoni F."/>
            <person name="De Souza E."/>
            <person name="Pedrosa F."/>
            <person name="Chen W.-M."/>
            <person name="Poole P.S."/>
            <person name="Dixon R.A."/>
            <person name="James E.K."/>
        </authorList>
    </citation>
    <scope>NUCLEOTIDE SEQUENCE</scope>
    <source>
        <strain evidence="3">LuFRes1</strain>
    </source>
</reference>
<evidence type="ECO:0000256" key="2">
    <source>
        <dbReference type="ARBA" id="ARBA00023219"/>
    </source>
</evidence>
<keyword evidence="4" id="KW-1185">Reference proteome</keyword>
<dbReference type="EMBL" id="WTVG01000080">
    <property type="protein sequence ID" value="NMG26616.1"/>
    <property type="molecule type" value="Genomic_DNA"/>
</dbReference>
<evidence type="ECO:0000313" key="3">
    <source>
        <dbReference type="EMBL" id="NMG26616.1"/>
    </source>
</evidence>
<dbReference type="Proteomes" id="UP000615989">
    <property type="component" value="Unassembled WGS sequence"/>
</dbReference>
<dbReference type="InterPro" id="IPR005335">
    <property type="entry name" value="Terminase_ssu"/>
</dbReference>
<dbReference type="Pfam" id="PF03592">
    <property type="entry name" value="Terminase_2"/>
    <property type="match status" value="1"/>
</dbReference>
<gene>
    <name evidence="3" type="ORF">GO606_18255</name>
</gene>
<evidence type="ECO:0000256" key="1">
    <source>
        <dbReference type="ARBA" id="ARBA00022612"/>
    </source>
</evidence>
<evidence type="ECO:0000313" key="4">
    <source>
        <dbReference type="Proteomes" id="UP000615989"/>
    </source>
</evidence>
<dbReference type="PANTHER" id="PTHR41328:SF2">
    <property type="entry name" value="TERMINASE SMALL SUBUNIT"/>
    <property type="match status" value="1"/>
</dbReference>
<organism evidence="3 4">
    <name type="scientific">Aromatoleum anaerobium</name>
    <dbReference type="NCBI Taxonomy" id="182180"/>
    <lineage>
        <taxon>Bacteria</taxon>
        <taxon>Pseudomonadati</taxon>
        <taxon>Pseudomonadota</taxon>
        <taxon>Betaproteobacteria</taxon>
        <taxon>Rhodocyclales</taxon>
        <taxon>Rhodocyclaceae</taxon>
        <taxon>Aromatoleum</taxon>
    </lineage>
</organism>
<protein>
    <submittedName>
        <fullName evidence="3">Terminase small subunit</fullName>
    </submittedName>
</protein>
<dbReference type="InterPro" id="IPR052404">
    <property type="entry name" value="SPP1-like_terminase"/>
</dbReference>